<protein>
    <submittedName>
        <fullName evidence="1">Uncharacterized protein</fullName>
    </submittedName>
</protein>
<dbReference type="Proteomes" id="UP000027120">
    <property type="component" value="Unassembled WGS sequence"/>
</dbReference>
<keyword evidence="2" id="KW-1185">Reference proteome</keyword>
<organism evidence="1 2">
    <name type="scientific">Citrus sinensis</name>
    <name type="common">Sweet orange</name>
    <name type="synonym">Citrus aurantium var. sinensis</name>
    <dbReference type="NCBI Taxonomy" id="2711"/>
    <lineage>
        <taxon>Eukaryota</taxon>
        <taxon>Viridiplantae</taxon>
        <taxon>Streptophyta</taxon>
        <taxon>Embryophyta</taxon>
        <taxon>Tracheophyta</taxon>
        <taxon>Spermatophyta</taxon>
        <taxon>Magnoliopsida</taxon>
        <taxon>eudicotyledons</taxon>
        <taxon>Gunneridae</taxon>
        <taxon>Pentapetalae</taxon>
        <taxon>rosids</taxon>
        <taxon>malvids</taxon>
        <taxon>Sapindales</taxon>
        <taxon>Rutaceae</taxon>
        <taxon>Aurantioideae</taxon>
        <taxon>Citrus</taxon>
    </lineage>
</organism>
<evidence type="ECO:0000313" key="2">
    <source>
        <dbReference type="Proteomes" id="UP000027120"/>
    </source>
</evidence>
<proteinExistence type="predicted"/>
<dbReference type="AlphaFoldDB" id="A0A067EFL6"/>
<name>A0A067EFL6_CITSI</name>
<accession>A0A067EFL6</accession>
<dbReference type="EMBL" id="KK785105">
    <property type="protein sequence ID" value="KDO49676.1"/>
    <property type="molecule type" value="Genomic_DNA"/>
</dbReference>
<sequence length="96" mass="10376">MRAPSLGRAVPVKTPQAAVCGEFPISHRPTIGSATEIKSRICGSSVNSFPHIDFRTVVKTKAESPKPNAMVMHGQPVLLNCSLMQMGTHTTMLLFE</sequence>
<reference evidence="1 2" key="1">
    <citation type="submission" date="2014-04" db="EMBL/GenBank/DDBJ databases">
        <authorList>
            <consortium name="International Citrus Genome Consortium"/>
            <person name="Gmitter F."/>
            <person name="Chen C."/>
            <person name="Farmerie W."/>
            <person name="Harkins T."/>
            <person name="Desany B."/>
            <person name="Mohiuddin M."/>
            <person name="Kodira C."/>
            <person name="Borodovsky M."/>
            <person name="Lomsadze A."/>
            <person name="Burns P."/>
            <person name="Jenkins J."/>
            <person name="Prochnik S."/>
            <person name="Shu S."/>
            <person name="Chapman J."/>
            <person name="Pitluck S."/>
            <person name="Schmutz J."/>
            <person name="Rokhsar D."/>
        </authorList>
    </citation>
    <scope>NUCLEOTIDE SEQUENCE</scope>
</reference>
<gene>
    <name evidence="1" type="ORF">CISIN_1g033820mg</name>
</gene>
<evidence type="ECO:0000313" key="1">
    <source>
        <dbReference type="EMBL" id="KDO49676.1"/>
    </source>
</evidence>